<dbReference type="RefSeq" id="WP_162412948.1">
    <property type="nucleotide sequence ID" value="NZ_JAHQXE010000002.1"/>
</dbReference>
<keyword evidence="2" id="KW-1185">Reference proteome</keyword>
<reference evidence="1" key="1">
    <citation type="submission" date="2021-06" db="EMBL/GenBank/DDBJ databases">
        <title>New haloarchaea isolates fom saline soil.</title>
        <authorList>
            <person name="Duran-Viseras A."/>
            <person name="Sanchez-Porro C.S."/>
            <person name="Ventosa A."/>
        </authorList>
    </citation>
    <scope>NUCLEOTIDE SEQUENCE</scope>
    <source>
        <strain evidence="1">JCM 18369</strain>
    </source>
</reference>
<dbReference type="Proteomes" id="UP001166304">
    <property type="component" value="Unassembled WGS sequence"/>
</dbReference>
<gene>
    <name evidence="1" type="ORF">KTS37_08120</name>
</gene>
<comment type="caution">
    <text evidence="1">The sequence shown here is derived from an EMBL/GenBank/DDBJ whole genome shotgun (WGS) entry which is preliminary data.</text>
</comment>
<name>A0AA41FZY9_9EURY</name>
<evidence type="ECO:0000313" key="1">
    <source>
        <dbReference type="EMBL" id="MBV0901753.1"/>
    </source>
</evidence>
<evidence type="ECO:0000313" key="2">
    <source>
        <dbReference type="Proteomes" id="UP001166304"/>
    </source>
</evidence>
<proteinExistence type="predicted"/>
<dbReference type="AlphaFoldDB" id="A0AA41FZY9"/>
<dbReference type="SUPFAM" id="SSF50475">
    <property type="entry name" value="FMN-binding split barrel"/>
    <property type="match status" value="1"/>
</dbReference>
<accession>A0AA41FZY9</accession>
<sequence length="145" mass="16340">MVTPSGPWSLAETERFLDEATVPIRLGCRTPADRPWMLSLWYRFADGVFECATGADAAVVDYLEYDPTVSFEVSTNEPPYRGVRGNGTVSITADEDKELLRDLLQRYLGGTDAPIADRLLSPDRQEVRLAIAPDRLHTWDYSDRM</sequence>
<protein>
    <submittedName>
        <fullName evidence="1">Pyridoxamine 5'-phosphate oxidase family protein</fullName>
    </submittedName>
</protein>
<dbReference type="EMBL" id="JAHQXE010000002">
    <property type="protein sequence ID" value="MBV0901753.1"/>
    <property type="molecule type" value="Genomic_DNA"/>
</dbReference>
<organism evidence="1 2">
    <name type="scientific">Haloarcula salina</name>
    <dbReference type="NCBI Taxonomy" id="1429914"/>
    <lineage>
        <taxon>Archaea</taxon>
        <taxon>Methanobacteriati</taxon>
        <taxon>Methanobacteriota</taxon>
        <taxon>Stenosarchaea group</taxon>
        <taxon>Halobacteria</taxon>
        <taxon>Halobacteriales</taxon>
        <taxon>Haloarculaceae</taxon>
        <taxon>Haloarcula</taxon>
    </lineage>
</organism>
<dbReference type="InterPro" id="IPR012349">
    <property type="entry name" value="Split_barrel_FMN-bd"/>
</dbReference>
<dbReference type="Gene3D" id="2.30.110.10">
    <property type="entry name" value="Electron Transport, Fmn-binding Protein, Chain A"/>
    <property type="match status" value="1"/>
</dbReference>